<dbReference type="STRING" id="1117379.BABA_12780"/>
<dbReference type="Pfam" id="PF03407">
    <property type="entry name" value="Nucleotid_trans"/>
    <property type="match status" value="1"/>
</dbReference>
<reference evidence="2 3" key="1">
    <citation type="journal article" date="2012" name="Front. Microbiol.">
        <title>Redundancy and modularity in membrane-associated dissimilatory nitrate reduction in Bacillus.</title>
        <authorList>
            <person name="Heylen K."/>
            <person name="Keltjens J."/>
        </authorList>
    </citation>
    <scope>NUCLEOTIDE SEQUENCE [LARGE SCALE GENOMIC DNA]</scope>
    <source>
        <strain evidence="3">LMG 21833T</strain>
    </source>
</reference>
<dbReference type="EMBL" id="AJLS01000074">
    <property type="protein sequence ID" value="EKN67604.1"/>
    <property type="molecule type" value="Genomic_DNA"/>
</dbReference>
<accession>K6DH32</accession>
<gene>
    <name evidence="2" type="ORF">BABA_12780</name>
</gene>
<evidence type="ECO:0000313" key="3">
    <source>
        <dbReference type="Proteomes" id="UP000006316"/>
    </source>
</evidence>
<sequence>MESVYCTIITKSRLYQFLALIASLYKVKAGNYQFFVLCVDDETYNLLNKLNWKKVHVFHENELAESVVSLKKERKIHEYCWTLKAVFLEKILTKYPKVMRVTFMDSDLYFWEDPEKILKKQPNCSVLLSREEKYKPEWKPNFIKRVTNVTGEYNSGFISFKRDEMGIACLNWWKEKTIEACNIDPKRGIFGDQKYLNEMPKLFTTICDIESQGVNIGPWNYLKYTFSEKDGHIYIDQFRLIFYHFSGVRIIERDDHPELIHSTTENTPFVFTIYQKMLTQLITLIKHNEPSFNGFATEEDLKSYW</sequence>
<dbReference type="AlphaFoldDB" id="K6DH32"/>
<dbReference type="Proteomes" id="UP000006316">
    <property type="component" value="Unassembled WGS sequence"/>
</dbReference>
<dbReference type="SUPFAM" id="SSF53448">
    <property type="entry name" value="Nucleotide-diphospho-sugar transferases"/>
    <property type="match status" value="1"/>
</dbReference>
<evidence type="ECO:0000313" key="2">
    <source>
        <dbReference type="EMBL" id="EKN67604.1"/>
    </source>
</evidence>
<proteinExistence type="predicted"/>
<name>K6DH32_9BACI</name>
<evidence type="ECO:0000259" key="1">
    <source>
        <dbReference type="Pfam" id="PF03407"/>
    </source>
</evidence>
<keyword evidence="3" id="KW-1185">Reference proteome</keyword>
<dbReference type="eggNOG" id="COG1442">
    <property type="taxonomic scope" value="Bacteria"/>
</dbReference>
<dbReference type="GO" id="GO:0016740">
    <property type="term" value="F:transferase activity"/>
    <property type="evidence" value="ECO:0007669"/>
    <property type="project" value="UniProtKB-KW"/>
</dbReference>
<dbReference type="InterPro" id="IPR029044">
    <property type="entry name" value="Nucleotide-diphossugar_trans"/>
</dbReference>
<dbReference type="InterPro" id="IPR005069">
    <property type="entry name" value="Nucl-diP-sugar_transferase"/>
</dbReference>
<dbReference type="Gene3D" id="3.90.550.10">
    <property type="entry name" value="Spore Coat Polysaccharide Biosynthesis Protein SpsA, Chain A"/>
    <property type="match status" value="1"/>
</dbReference>
<keyword evidence="2" id="KW-0808">Transferase</keyword>
<protein>
    <submittedName>
        <fullName evidence="2">Putative glycosyltransferase</fullName>
    </submittedName>
</protein>
<dbReference type="OrthoDB" id="186344at2"/>
<comment type="caution">
    <text evidence="2">The sequence shown here is derived from an EMBL/GenBank/DDBJ whole genome shotgun (WGS) entry which is preliminary data.</text>
</comment>
<dbReference type="RefSeq" id="WP_007085564.1">
    <property type="nucleotide sequence ID" value="NZ_AJLS01000074.1"/>
</dbReference>
<dbReference type="PATRIC" id="fig|1117379.3.peg.2656"/>
<organism evidence="2 3">
    <name type="scientific">Neobacillus bataviensis LMG 21833</name>
    <dbReference type="NCBI Taxonomy" id="1117379"/>
    <lineage>
        <taxon>Bacteria</taxon>
        <taxon>Bacillati</taxon>
        <taxon>Bacillota</taxon>
        <taxon>Bacilli</taxon>
        <taxon>Bacillales</taxon>
        <taxon>Bacillaceae</taxon>
        <taxon>Neobacillus</taxon>
    </lineage>
</organism>
<feature type="domain" description="Nucleotide-diphospho-sugar transferase" evidence="1">
    <location>
        <begin position="34"/>
        <end position="198"/>
    </location>
</feature>